<dbReference type="PROSITE" id="PS50235">
    <property type="entry name" value="USP_3"/>
    <property type="match status" value="1"/>
</dbReference>
<dbReference type="EMBL" id="SNRW01003478">
    <property type="protein sequence ID" value="KAA6389735.1"/>
    <property type="molecule type" value="Genomic_DNA"/>
</dbReference>
<feature type="region of interest" description="Disordered" evidence="1">
    <location>
        <begin position="572"/>
        <end position="591"/>
    </location>
</feature>
<dbReference type="Gene3D" id="3.90.70.10">
    <property type="entry name" value="Cysteine proteinases"/>
    <property type="match status" value="1"/>
</dbReference>
<accession>A0A5J4W4V9</accession>
<comment type="caution">
    <text evidence="3">The sequence shown here is derived from an EMBL/GenBank/DDBJ whole genome shotgun (WGS) entry which is preliminary data.</text>
</comment>
<evidence type="ECO:0000313" key="3">
    <source>
        <dbReference type="EMBL" id="KAA6389735.1"/>
    </source>
</evidence>
<evidence type="ECO:0000256" key="1">
    <source>
        <dbReference type="SAM" id="MobiDB-lite"/>
    </source>
</evidence>
<reference evidence="3 4" key="1">
    <citation type="submission" date="2019-03" db="EMBL/GenBank/DDBJ databases">
        <title>Single cell metagenomics reveals metabolic interactions within the superorganism composed of flagellate Streblomastix strix and complex community of Bacteroidetes bacteria on its surface.</title>
        <authorList>
            <person name="Treitli S.C."/>
            <person name="Kolisko M."/>
            <person name="Husnik F."/>
            <person name="Keeling P."/>
            <person name="Hampl V."/>
        </authorList>
    </citation>
    <scope>NUCLEOTIDE SEQUENCE [LARGE SCALE GENOMIC DNA]</scope>
    <source>
        <strain evidence="3">ST1C</strain>
    </source>
</reference>
<dbReference type="Pfam" id="PF00443">
    <property type="entry name" value="UCH"/>
    <property type="match status" value="1"/>
</dbReference>
<protein>
    <recommendedName>
        <fullName evidence="2">USP domain-containing protein</fullName>
    </recommendedName>
</protein>
<dbReference type="InterPro" id="IPR038765">
    <property type="entry name" value="Papain-like_cys_pep_sf"/>
</dbReference>
<dbReference type="GO" id="GO:0004843">
    <property type="term" value="F:cysteine-type deubiquitinase activity"/>
    <property type="evidence" value="ECO:0007669"/>
    <property type="project" value="InterPro"/>
</dbReference>
<dbReference type="Proteomes" id="UP000324800">
    <property type="component" value="Unassembled WGS sequence"/>
</dbReference>
<evidence type="ECO:0000313" key="4">
    <source>
        <dbReference type="Proteomes" id="UP000324800"/>
    </source>
</evidence>
<feature type="non-terminal residue" evidence="3">
    <location>
        <position position="857"/>
    </location>
</feature>
<name>A0A5J4W4V9_9EUKA</name>
<evidence type="ECO:0000259" key="2">
    <source>
        <dbReference type="PROSITE" id="PS50235"/>
    </source>
</evidence>
<dbReference type="GO" id="GO:0016579">
    <property type="term" value="P:protein deubiquitination"/>
    <property type="evidence" value="ECO:0007669"/>
    <property type="project" value="InterPro"/>
</dbReference>
<dbReference type="SUPFAM" id="SSF54001">
    <property type="entry name" value="Cysteine proteinases"/>
    <property type="match status" value="1"/>
</dbReference>
<dbReference type="InterPro" id="IPR028889">
    <property type="entry name" value="USP"/>
</dbReference>
<proteinExistence type="predicted"/>
<dbReference type="InterPro" id="IPR001394">
    <property type="entry name" value="Peptidase_C19_UCH"/>
</dbReference>
<dbReference type="AlphaFoldDB" id="A0A5J4W4V9"/>
<sequence length="857" mass="98634">MRILEELFIPSPPFIIEKRSSQGPNNDQNDSIIPSFNGISILFTKPFNMLMPQTNDKYRPQLNLFTNEQIVMQITPQHLNIIQLILTNDALLKDVIDLFTKFLITDNDCMNRSKVGDTILESTFKSFNFFVVSCIEFLNKQKERKYTIINILFRTTLLLTTSKHTLKIRAFSLHLSCIILKNIQLSTIDLIPLIQDLLKSINAFYSTSNSISQIDTKFSLSPSIQQQQKQAAKGSDNENEEIIKIFGQEFLEFCLLCLEQNAKILKDADAALKQIIKTTEQKDLLDELNKSKLMSNDIYQRISNTTRIPKALIFPNRGVAVHRHRVSSLLEMVLFFLARKSDLPAPLQINVILPDFFAHAFNMLSIQEMANFQYIENDDPLLNFVSINDATNQISQEKIVKINQIAGIIRNSQDSINFTLSSVGYQPSTYFYPTFLFHALIKQPELIVQQLRSDGTWNVQCLGLYYQPSMKTLWALIMALLNEYKQIEKRHGPEDQKKECFKQLLIRICLIQSIFGNLRDFVQVISSDQKQYVQQLAELIFSFSKYTDLGQLINESSNVLLGLSEYVSNPSKSYHLPQPKPKEKINSPPPNINLNINPTPYSGIHNPSNICYIISTLQQLFMHKQFRDSMLSWDGKFWGSQKQPQTTTDVQPSIRPQRQTPIGERIILPEEKMEIEQYTKSKTDALRDANLRITNQGTFEELRKLFIQLQEGQNTTGIQDQVKQIPTLAGFLDKYRDVSGMRINENEQQDVNLFLMNLFDRLETHLDCLQMHNFIRRYFRCFLSEQQICVNGHLINNAKKQKIITVQKSGVSSLYASLGRLNRGQFAQGSNCSECQKENKGNNILIKRTLLQTLPNT</sequence>
<gene>
    <name evidence="3" type="ORF">EZS28_014736</name>
</gene>
<feature type="domain" description="USP" evidence="2">
    <location>
        <begin position="602"/>
        <end position="857"/>
    </location>
</feature>
<organism evidence="3 4">
    <name type="scientific">Streblomastix strix</name>
    <dbReference type="NCBI Taxonomy" id="222440"/>
    <lineage>
        <taxon>Eukaryota</taxon>
        <taxon>Metamonada</taxon>
        <taxon>Preaxostyla</taxon>
        <taxon>Oxymonadida</taxon>
        <taxon>Streblomastigidae</taxon>
        <taxon>Streblomastix</taxon>
    </lineage>
</organism>